<evidence type="ECO:0000313" key="2">
    <source>
        <dbReference type="EMBL" id="CAG9120150.1"/>
    </source>
</evidence>
<dbReference type="Proteomes" id="UP000653454">
    <property type="component" value="Unassembled WGS sequence"/>
</dbReference>
<feature type="domain" description="Tudor" evidence="1">
    <location>
        <begin position="88"/>
        <end position="150"/>
    </location>
</feature>
<dbReference type="SUPFAM" id="SSF63748">
    <property type="entry name" value="Tudor/PWWP/MBT"/>
    <property type="match status" value="1"/>
</dbReference>
<dbReference type="PROSITE" id="PS50304">
    <property type="entry name" value="TUDOR"/>
    <property type="match status" value="1"/>
</dbReference>
<reference evidence="2" key="1">
    <citation type="submission" date="2020-11" db="EMBL/GenBank/DDBJ databases">
        <authorList>
            <person name="Whiteford S."/>
        </authorList>
    </citation>
    <scope>NUCLEOTIDE SEQUENCE</scope>
</reference>
<evidence type="ECO:0000313" key="3">
    <source>
        <dbReference type="Proteomes" id="UP000653454"/>
    </source>
</evidence>
<organism evidence="2 3">
    <name type="scientific">Plutella xylostella</name>
    <name type="common">Diamondback moth</name>
    <name type="synonym">Plutella maculipennis</name>
    <dbReference type="NCBI Taxonomy" id="51655"/>
    <lineage>
        <taxon>Eukaryota</taxon>
        <taxon>Metazoa</taxon>
        <taxon>Ecdysozoa</taxon>
        <taxon>Arthropoda</taxon>
        <taxon>Hexapoda</taxon>
        <taxon>Insecta</taxon>
        <taxon>Pterygota</taxon>
        <taxon>Neoptera</taxon>
        <taxon>Endopterygota</taxon>
        <taxon>Lepidoptera</taxon>
        <taxon>Glossata</taxon>
        <taxon>Ditrysia</taxon>
        <taxon>Yponomeutoidea</taxon>
        <taxon>Plutellidae</taxon>
        <taxon>Plutella</taxon>
    </lineage>
</organism>
<name>A0A8S4EXG6_PLUXY</name>
<accession>A0A8S4EXG6</accession>
<evidence type="ECO:0000259" key="1">
    <source>
        <dbReference type="PROSITE" id="PS50304"/>
    </source>
</evidence>
<dbReference type="PANTHER" id="PTHR47331:SF1">
    <property type="entry name" value="GAG-LIKE PROTEIN"/>
    <property type="match status" value="1"/>
</dbReference>
<dbReference type="Gene3D" id="2.30.30.140">
    <property type="match status" value="1"/>
</dbReference>
<dbReference type="InterPro" id="IPR008042">
    <property type="entry name" value="Retrotrans_Pao"/>
</dbReference>
<proteinExistence type="predicted"/>
<comment type="caution">
    <text evidence="2">The sequence shown here is derived from an EMBL/GenBank/DDBJ whole genome shotgun (WGS) entry which is preliminary data.</text>
</comment>
<sequence>MTKPASSYSLHGFCDASELGFAAVVYLRSSNQDGSVSVHLLMAKSKVAPLRTRPTIPKLELCGAVLLVKLLNHITEYANSEIGSKPYLPRTEELCIAKCEPYTQWFRAVLCELTNGPGSETAEVLYLDYGNLSKVPTSSLRKCLRDFIELPAVAVQAYIADFPKDPTPAQLEKAKAFLSLTPDGEGQLEYTRAEMQDPGSYTVYAPALIQAMM</sequence>
<keyword evidence="3" id="KW-1185">Reference proteome</keyword>
<dbReference type="AlphaFoldDB" id="A0A8S4EXG6"/>
<dbReference type="PANTHER" id="PTHR47331">
    <property type="entry name" value="PHD-TYPE DOMAIN-CONTAINING PROTEIN"/>
    <property type="match status" value="1"/>
</dbReference>
<dbReference type="Pfam" id="PF05380">
    <property type="entry name" value="Peptidase_A17"/>
    <property type="match status" value="1"/>
</dbReference>
<dbReference type="EMBL" id="CAJHNJ030000023">
    <property type="protein sequence ID" value="CAG9120150.1"/>
    <property type="molecule type" value="Genomic_DNA"/>
</dbReference>
<gene>
    <name evidence="2" type="ORF">PLXY2_LOCUS7022</name>
</gene>
<dbReference type="InterPro" id="IPR002999">
    <property type="entry name" value="Tudor"/>
</dbReference>
<protein>
    <submittedName>
        <fullName evidence="2">(diamondback moth) hypothetical protein</fullName>
    </submittedName>
</protein>